<keyword evidence="3" id="KW-1185">Reference proteome</keyword>
<dbReference type="Proteomes" id="UP000236919">
    <property type="component" value="Unassembled WGS sequence"/>
</dbReference>
<accession>A0A2S4MEI9</accession>
<evidence type="ECO:0000313" key="3">
    <source>
        <dbReference type="Proteomes" id="UP000236919"/>
    </source>
</evidence>
<dbReference type="RefSeq" id="WP_175525563.1">
    <property type="nucleotide sequence ID" value="NZ_PQFZ01000004.1"/>
</dbReference>
<sequence length="55" mass="6247">MKQPIVVHTEEDYQRAQERAQELSASPESPERDAELAALADAMLAFEMRLDEAEE</sequence>
<feature type="region of interest" description="Disordered" evidence="1">
    <location>
        <begin position="1"/>
        <end position="34"/>
    </location>
</feature>
<protein>
    <recommendedName>
        <fullName evidence="4">Transcriptional regulator</fullName>
    </recommendedName>
</protein>
<gene>
    <name evidence="2" type="ORF">CYD53_104119</name>
</gene>
<proteinExistence type="predicted"/>
<evidence type="ECO:0000256" key="1">
    <source>
        <dbReference type="SAM" id="MobiDB-lite"/>
    </source>
</evidence>
<name>A0A2S4MEI9_9HYPH</name>
<feature type="compositionally biased region" description="Basic and acidic residues" evidence="1">
    <location>
        <begin position="8"/>
        <end position="21"/>
    </location>
</feature>
<dbReference type="EMBL" id="PQFZ01000004">
    <property type="protein sequence ID" value="POR53144.1"/>
    <property type="molecule type" value="Genomic_DNA"/>
</dbReference>
<evidence type="ECO:0008006" key="4">
    <source>
        <dbReference type="Google" id="ProtNLM"/>
    </source>
</evidence>
<reference evidence="2 3" key="1">
    <citation type="submission" date="2018-01" db="EMBL/GenBank/DDBJ databases">
        <title>Genomic Encyclopedia of Type Strains, Phase III (KMG-III): the genomes of soil and plant-associated and newly described type strains.</title>
        <authorList>
            <person name="Whitman W."/>
        </authorList>
    </citation>
    <scope>NUCLEOTIDE SEQUENCE [LARGE SCALE GENOMIC DNA]</scope>
    <source>
        <strain evidence="2 3">1131</strain>
    </source>
</reference>
<organism evidence="2 3">
    <name type="scientific">Bosea psychrotolerans</name>
    <dbReference type="NCBI Taxonomy" id="1871628"/>
    <lineage>
        <taxon>Bacteria</taxon>
        <taxon>Pseudomonadati</taxon>
        <taxon>Pseudomonadota</taxon>
        <taxon>Alphaproteobacteria</taxon>
        <taxon>Hyphomicrobiales</taxon>
        <taxon>Boseaceae</taxon>
        <taxon>Bosea</taxon>
    </lineage>
</organism>
<dbReference type="AlphaFoldDB" id="A0A2S4MEI9"/>
<comment type="caution">
    <text evidence="2">The sequence shown here is derived from an EMBL/GenBank/DDBJ whole genome shotgun (WGS) entry which is preliminary data.</text>
</comment>
<evidence type="ECO:0000313" key="2">
    <source>
        <dbReference type="EMBL" id="POR53144.1"/>
    </source>
</evidence>